<dbReference type="PANTHER" id="PTHR43833:SF9">
    <property type="entry name" value="POTASSIUM CHANNEL PROTEIN YUGO-RELATED"/>
    <property type="match status" value="1"/>
</dbReference>
<evidence type="ECO:0000313" key="6">
    <source>
        <dbReference type="Proteomes" id="UP000889800"/>
    </source>
</evidence>
<evidence type="ECO:0000259" key="3">
    <source>
        <dbReference type="PROSITE" id="PS51201"/>
    </source>
</evidence>
<dbReference type="PROSITE" id="PS51202">
    <property type="entry name" value="RCK_C"/>
    <property type="match status" value="1"/>
</dbReference>
<dbReference type="Gene3D" id="3.40.50.720">
    <property type="entry name" value="NAD(P)-binding Rossmann-like Domain"/>
    <property type="match status" value="1"/>
</dbReference>
<gene>
    <name evidence="5" type="ordered locus">Synpcc7942_0303</name>
</gene>
<evidence type="ECO:0000256" key="1">
    <source>
        <dbReference type="ARBA" id="ARBA00004651"/>
    </source>
</evidence>
<dbReference type="InterPro" id="IPR006037">
    <property type="entry name" value="RCK_C"/>
</dbReference>
<dbReference type="InterPro" id="IPR003148">
    <property type="entry name" value="RCK_N"/>
</dbReference>
<dbReference type="KEGG" id="syf:Synpcc7942_0303"/>
<dbReference type="RefSeq" id="WP_011377527.1">
    <property type="nucleotide sequence ID" value="NZ_CP130602.1"/>
</dbReference>
<dbReference type="GO" id="GO:0008324">
    <property type="term" value="F:monoatomic cation transmembrane transporter activity"/>
    <property type="evidence" value="ECO:0007669"/>
    <property type="project" value="InterPro"/>
</dbReference>
<dbReference type="Proteomes" id="UP000889800">
    <property type="component" value="Chromosome"/>
</dbReference>
<dbReference type="Pfam" id="PF02254">
    <property type="entry name" value="TrkA_N"/>
    <property type="match status" value="1"/>
</dbReference>
<sequence length="384" mass="41612">MLDTVPIDRLRLEHKHPSRPDAMTAGSPRRSLPPALRKVVIGGLFFLATQAIAILGYWLSGWSLLDAIYMVVITIFGVGYGEVRPINTPALRIFTIFVILAGTSSAVYLIGGLAQLVTEGEIRRALGVRRMTREIRTLQRHVIVCGFGRIGQTLARKVTEASLPVIVIDTDETRIRQAEEQGFLALRGSATDEAILIDAGVERAATIATALPDDAANVFITLTARGLNPNLTIIARGELPATEKKLLQAGADRVVLPATIGALRMAHLITHPAALNLLESSDSHQTLNELLGELDIQMDELAIAPQSPLIGHRLGAIEVSGKGAFIIVALRRATGEMILRPGSDLFLHAGDTLIVIGHSGDLPRFAKHYALQRQVQYRGVRQRS</sequence>
<protein>
    <submittedName>
        <fullName evidence="5">Response regulator receiver domain protein (CheY-like)</fullName>
    </submittedName>
</protein>
<dbReference type="InterPro" id="IPR050721">
    <property type="entry name" value="Trk_Ktr_HKT_K-transport"/>
</dbReference>
<dbReference type="PROSITE" id="PS51201">
    <property type="entry name" value="RCK_N"/>
    <property type="match status" value="1"/>
</dbReference>
<keyword evidence="2" id="KW-0472">Membrane</keyword>
<dbReference type="GO" id="GO:0005886">
    <property type="term" value="C:plasma membrane"/>
    <property type="evidence" value="ECO:0007669"/>
    <property type="project" value="UniProtKB-SubCell"/>
</dbReference>
<dbReference type="AlphaFoldDB" id="Q31RI4"/>
<dbReference type="EMBL" id="CP000100">
    <property type="protein sequence ID" value="ABB56335.1"/>
    <property type="molecule type" value="Genomic_DNA"/>
</dbReference>
<proteinExistence type="predicted"/>
<feature type="transmembrane region" description="Helical" evidence="2">
    <location>
        <begin position="39"/>
        <end position="58"/>
    </location>
</feature>
<organism evidence="5 6">
    <name type="scientific">Synechococcus elongatus (strain ATCC 33912 / PCC 7942 / FACHB-805)</name>
    <name type="common">Anacystis nidulans R2</name>
    <dbReference type="NCBI Taxonomy" id="1140"/>
    <lineage>
        <taxon>Bacteria</taxon>
        <taxon>Bacillati</taxon>
        <taxon>Cyanobacteriota</taxon>
        <taxon>Cyanophyceae</taxon>
        <taxon>Synechococcales</taxon>
        <taxon>Synechococcaceae</taxon>
        <taxon>Synechococcus</taxon>
    </lineage>
</organism>
<dbReference type="GO" id="GO:0006813">
    <property type="term" value="P:potassium ion transport"/>
    <property type="evidence" value="ECO:0007669"/>
    <property type="project" value="InterPro"/>
</dbReference>
<dbReference type="HOGENOM" id="CLU_050982_0_1_3"/>
<dbReference type="Pfam" id="PF07885">
    <property type="entry name" value="Ion_trans_2"/>
    <property type="match status" value="1"/>
</dbReference>
<feature type="domain" description="RCK C-terminal" evidence="4">
    <location>
        <begin position="285"/>
        <end position="371"/>
    </location>
</feature>
<feature type="domain" description="RCK N-terminal" evidence="3">
    <location>
        <begin position="139"/>
        <end position="256"/>
    </location>
</feature>
<comment type="subcellular location">
    <subcellularLocation>
        <location evidence="1">Cell membrane</location>
        <topology evidence="1">Multi-pass membrane protein</topology>
    </subcellularLocation>
</comment>
<dbReference type="Gene3D" id="3.30.70.1450">
    <property type="entry name" value="Regulator of K+ conductance, C-terminal domain"/>
    <property type="match status" value="1"/>
</dbReference>
<dbReference type="PaxDb" id="1140-Synpcc7942_0303"/>
<dbReference type="Pfam" id="PF02080">
    <property type="entry name" value="TrkA_C"/>
    <property type="match status" value="1"/>
</dbReference>
<dbReference type="SUPFAM" id="SSF51735">
    <property type="entry name" value="NAD(P)-binding Rossmann-fold domains"/>
    <property type="match status" value="1"/>
</dbReference>
<evidence type="ECO:0000256" key="2">
    <source>
        <dbReference type="SAM" id="Phobius"/>
    </source>
</evidence>
<keyword evidence="6" id="KW-1185">Reference proteome</keyword>
<accession>Q31RI4</accession>
<dbReference type="SUPFAM" id="SSF116726">
    <property type="entry name" value="TrkA C-terminal domain-like"/>
    <property type="match status" value="1"/>
</dbReference>
<dbReference type="InterPro" id="IPR036721">
    <property type="entry name" value="RCK_C_sf"/>
</dbReference>
<dbReference type="Gene3D" id="1.10.287.70">
    <property type="match status" value="1"/>
</dbReference>
<dbReference type="PANTHER" id="PTHR43833">
    <property type="entry name" value="POTASSIUM CHANNEL PROTEIN 2-RELATED-RELATED"/>
    <property type="match status" value="1"/>
</dbReference>
<keyword evidence="2" id="KW-1133">Transmembrane helix</keyword>
<feature type="transmembrane region" description="Helical" evidence="2">
    <location>
        <begin position="64"/>
        <end position="81"/>
    </location>
</feature>
<name>Q31RI4_SYNE7</name>
<dbReference type="SUPFAM" id="SSF81324">
    <property type="entry name" value="Voltage-gated potassium channels"/>
    <property type="match status" value="1"/>
</dbReference>
<dbReference type="InterPro" id="IPR036291">
    <property type="entry name" value="NAD(P)-bd_dom_sf"/>
</dbReference>
<keyword evidence="2" id="KW-0812">Transmembrane</keyword>
<reference evidence="6" key="1">
    <citation type="submission" date="2005-08" db="EMBL/GenBank/DDBJ databases">
        <title>Complete sequence of chromosome 1 of Synechococcus elongatus PCC 7942.</title>
        <authorList>
            <consortium name="US DOE Joint Genome Institute"/>
            <person name="Copeland A."/>
            <person name="Lucas S."/>
            <person name="Lapidus A."/>
            <person name="Barry K."/>
            <person name="Detter J.C."/>
            <person name="Glavina T."/>
            <person name="Hammon N."/>
            <person name="Israni S."/>
            <person name="Pitluck S."/>
            <person name="Schmutz J."/>
            <person name="Larimer F."/>
            <person name="Land M."/>
            <person name="Kyrpides N."/>
            <person name="Lykidis A."/>
            <person name="Richardson P."/>
        </authorList>
    </citation>
    <scope>NUCLEOTIDE SEQUENCE [LARGE SCALE GENOMIC DNA]</scope>
    <source>
        <strain evidence="6">ATCC 33912 / PCC 7942 / FACHB-805</strain>
    </source>
</reference>
<evidence type="ECO:0000313" key="5">
    <source>
        <dbReference type="EMBL" id="ABB56335.1"/>
    </source>
</evidence>
<dbReference type="eggNOG" id="COG1226">
    <property type="taxonomic scope" value="Bacteria"/>
</dbReference>
<dbReference type="InterPro" id="IPR013099">
    <property type="entry name" value="K_chnl_dom"/>
</dbReference>
<dbReference type="STRING" id="1140.Synpcc7942_0303"/>
<dbReference type="BioCyc" id="SYNEL:SYNPCC7942_0303-MONOMER"/>
<evidence type="ECO:0000259" key="4">
    <source>
        <dbReference type="PROSITE" id="PS51202"/>
    </source>
</evidence>
<feature type="transmembrane region" description="Helical" evidence="2">
    <location>
        <begin position="93"/>
        <end position="114"/>
    </location>
</feature>